<feature type="domain" description="10TM putative phosphate transporter extracellular tail" evidence="10">
    <location>
        <begin position="978"/>
        <end position="1039"/>
    </location>
</feature>
<keyword evidence="6 8" id="KW-0472">Membrane</keyword>
<feature type="region of interest" description="Disordered" evidence="7">
    <location>
        <begin position="933"/>
        <end position="962"/>
    </location>
</feature>
<dbReference type="InterPro" id="IPR027815">
    <property type="entry name" value="CSC1/OSCA1-like_cyt"/>
</dbReference>
<dbReference type="PANTHER" id="PTHR13018:SF139">
    <property type="entry name" value="PHOSPHATE METABOLISM PROTEIN 7"/>
    <property type="match status" value="1"/>
</dbReference>
<evidence type="ECO:0000256" key="5">
    <source>
        <dbReference type="ARBA" id="ARBA00022989"/>
    </source>
</evidence>
<name>A0A0L0HJG6_SPIPD</name>
<sequence length="1048" mass="117246">MSGVPPSQQEILESAGQTSIPTFLSALTFNSLVALGFYGAFWVLRTRVPLVYSPRTYLLPERQRTSSLKGLELLKSCIWASEETLIEKCGHDAYATVFYMRAMFKFFGSLAGLAIITLFPLHATGGQSLFGLNCLTLANIAPWETVRLWAHLVVSWIYSLACMFTIQQLLAKATKLRHSFLLSNDQRLSVSGYSLLIRDIPKRLRDPTKLHRLFDRVQPGCVHAVVALKRSKTLERYAERRRTARDTVEKEITKYLQNIMRKQGGNRRKGSITPDLEQGAHEEEIGTEMQEIHHRDNEEGPVERPHASDSNRLTEMEISPDEYDVKGSSDEQTDNPCPDKKVDNSIAIQIASDTSLEERREMFVGSIDSSFVWDECIDSPIPNNETEAAGRSSKTLPPSPSPLSVRRPTRRKMYVLGHKADAISTSLQTLQAVCRKHTTRRLRLYSSEKSYQGAAFVLFTDIFSPHVAALAHIHDRPGVMADRYACVNPDDVIWENLDVPYLQRRGRMLLATAVTLTVTVFWATITTFLSSLASLDKLIYYAPFLGFFNNFSPAVRGVIQGVVPTVAVSVVFQLIPIIMRRLSHFAGQPTYTQIERRLLVFYYIFLVFNILLVITISGSLFTAVVNMIEYPSRILSILATSIPTVSNFFVNYIMLLALGGPSGELLQLATLILKPTMLRLFGVTPRGIKEWSKTNVFMPGPIMAQHSFVATVGLTYCTVAPLVLVFVVLYFGSYAVAYGYQMQYVYSHLAQTGGLYLHTAARQLFVGVYLHQLVLLGLFLLKRAFAQSAIMAIALAITVLCHRHADLYKPLMAAAPAKAVLKMEERMIGTDAVEDAEQGMYVRDRVRRNENKIAKGSAEILKWNQRITRQTAERIHKVLAKVKKRYKSRKAGTSAETISESKQQQEHSNEHPAPQTDQLYLENPIILRSESIAASDDSESNASNDDSDMDPESVPSTSPRVNASAMANPQRHYLGPSDFTEQLAPPSARSAPLTLWIPKDMYGMAEAGIRREVEDAVGDAVKLTTEWARLDSDGRVRIDVEGIAEFAI</sequence>
<reference evidence="13 14" key="1">
    <citation type="submission" date="2009-08" db="EMBL/GenBank/DDBJ databases">
        <title>The Genome Sequence of Spizellomyces punctatus strain DAOM BR117.</title>
        <authorList>
            <consortium name="The Broad Institute Genome Sequencing Platform"/>
            <person name="Russ C."/>
            <person name="Cuomo C."/>
            <person name="Shea T."/>
            <person name="Young S.K."/>
            <person name="Zeng Q."/>
            <person name="Koehrsen M."/>
            <person name="Haas B."/>
            <person name="Borodovsky M."/>
            <person name="Guigo R."/>
            <person name="Alvarado L."/>
            <person name="Berlin A."/>
            <person name="Bochicchio J."/>
            <person name="Borenstein D."/>
            <person name="Chapman S."/>
            <person name="Chen Z."/>
            <person name="Engels R."/>
            <person name="Freedman E."/>
            <person name="Gellesch M."/>
            <person name="Goldberg J."/>
            <person name="Griggs A."/>
            <person name="Gujja S."/>
            <person name="Heiman D."/>
            <person name="Hepburn T."/>
            <person name="Howarth C."/>
            <person name="Jen D."/>
            <person name="Larson L."/>
            <person name="Lewis B."/>
            <person name="Mehta T."/>
            <person name="Park D."/>
            <person name="Pearson M."/>
            <person name="Roberts A."/>
            <person name="Saif S."/>
            <person name="Shenoy N."/>
            <person name="Sisk P."/>
            <person name="Stolte C."/>
            <person name="Sykes S."/>
            <person name="Thomson T."/>
            <person name="Walk T."/>
            <person name="White J."/>
            <person name="Yandava C."/>
            <person name="Burger G."/>
            <person name="Gray M.W."/>
            <person name="Holland P.W.H."/>
            <person name="King N."/>
            <person name="Lang F.B.F."/>
            <person name="Roger A.J."/>
            <person name="Ruiz-Trillo I."/>
            <person name="Lander E."/>
            <person name="Nusbaum C."/>
        </authorList>
    </citation>
    <scope>NUCLEOTIDE SEQUENCE [LARGE SCALE GENOMIC DNA]</scope>
    <source>
        <strain evidence="13 14">DAOM BR117</strain>
    </source>
</reference>
<feature type="domain" description="CSC1/OSCA1-like N-terminal transmembrane" evidence="11">
    <location>
        <begin position="23"/>
        <end position="167"/>
    </location>
</feature>
<dbReference type="PANTHER" id="PTHR13018">
    <property type="entry name" value="PROBABLE MEMBRANE PROTEIN DUF221-RELATED"/>
    <property type="match status" value="1"/>
</dbReference>
<evidence type="ECO:0008006" key="15">
    <source>
        <dbReference type="Google" id="ProtNLM"/>
    </source>
</evidence>
<keyword evidence="4 8" id="KW-0812">Transmembrane</keyword>
<keyword evidence="3" id="KW-0813">Transport</keyword>
<protein>
    <recommendedName>
        <fullName evidence="15">CSC1/OSCA1-like 7TM region domain-containing protein</fullName>
    </recommendedName>
</protein>
<evidence type="ECO:0000256" key="3">
    <source>
        <dbReference type="ARBA" id="ARBA00022448"/>
    </source>
</evidence>
<dbReference type="FunCoup" id="A0A0L0HJG6">
    <property type="interactions" value="43"/>
</dbReference>
<proteinExistence type="inferred from homology"/>
<evidence type="ECO:0000259" key="11">
    <source>
        <dbReference type="Pfam" id="PF13967"/>
    </source>
</evidence>
<feature type="transmembrane region" description="Helical" evidence="8">
    <location>
        <begin position="634"/>
        <end position="658"/>
    </location>
</feature>
<dbReference type="OrthoDB" id="1076608at2759"/>
<dbReference type="GO" id="GO:0005886">
    <property type="term" value="C:plasma membrane"/>
    <property type="evidence" value="ECO:0007669"/>
    <property type="project" value="TreeGrafter"/>
</dbReference>
<evidence type="ECO:0000256" key="8">
    <source>
        <dbReference type="SAM" id="Phobius"/>
    </source>
</evidence>
<evidence type="ECO:0000256" key="1">
    <source>
        <dbReference type="ARBA" id="ARBA00004141"/>
    </source>
</evidence>
<keyword evidence="5 8" id="KW-1133">Transmembrane helix</keyword>
<feature type="compositionally biased region" description="Basic and acidic residues" evidence="7">
    <location>
        <begin position="278"/>
        <end position="315"/>
    </location>
</feature>
<dbReference type="Pfam" id="PF13967">
    <property type="entry name" value="RSN1_TM"/>
    <property type="match status" value="1"/>
</dbReference>
<dbReference type="STRING" id="645134.A0A0L0HJG6"/>
<evidence type="ECO:0000256" key="7">
    <source>
        <dbReference type="SAM" id="MobiDB-lite"/>
    </source>
</evidence>
<evidence type="ECO:0000256" key="4">
    <source>
        <dbReference type="ARBA" id="ARBA00022692"/>
    </source>
</evidence>
<dbReference type="AlphaFoldDB" id="A0A0L0HJG6"/>
<evidence type="ECO:0000313" key="13">
    <source>
        <dbReference type="EMBL" id="KND01591.1"/>
    </source>
</evidence>
<dbReference type="InterPro" id="IPR003864">
    <property type="entry name" value="CSC1/OSCA1-like_7TM"/>
</dbReference>
<feature type="transmembrane region" description="Helical" evidence="8">
    <location>
        <begin position="708"/>
        <end position="740"/>
    </location>
</feature>
<dbReference type="GeneID" id="27686909"/>
<feature type="domain" description="CSC1/OSCA1-like cytosolic" evidence="12">
    <location>
        <begin position="193"/>
        <end position="496"/>
    </location>
</feature>
<feature type="region of interest" description="Disordered" evidence="7">
    <location>
        <begin position="260"/>
        <end position="346"/>
    </location>
</feature>
<feature type="region of interest" description="Disordered" evidence="7">
    <location>
        <begin position="382"/>
        <end position="407"/>
    </location>
</feature>
<dbReference type="InterPro" id="IPR032880">
    <property type="entry name" value="CSC1/OSCA1-like_N"/>
</dbReference>
<feature type="transmembrane region" description="Helical" evidence="8">
    <location>
        <begin position="760"/>
        <end position="781"/>
    </location>
</feature>
<dbReference type="VEuPathDB" id="FungiDB:SPPG_03389"/>
<evidence type="ECO:0000256" key="6">
    <source>
        <dbReference type="ARBA" id="ARBA00023136"/>
    </source>
</evidence>
<dbReference type="Pfam" id="PF14703">
    <property type="entry name" value="PHM7_cyt"/>
    <property type="match status" value="1"/>
</dbReference>
<evidence type="ECO:0000256" key="2">
    <source>
        <dbReference type="ARBA" id="ARBA00007779"/>
    </source>
</evidence>
<feature type="transmembrane region" description="Helical" evidence="8">
    <location>
        <begin position="20"/>
        <end position="44"/>
    </location>
</feature>
<gene>
    <name evidence="13" type="ORF">SPPG_03389</name>
</gene>
<comment type="subcellular location">
    <subcellularLocation>
        <location evidence="1">Membrane</location>
        <topology evidence="1">Multi-pass membrane protein</topology>
    </subcellularLocation>
</comment>
<feature type="transmembrane region" description="Helical" evidence="8">
    <location>
        <begin position="600"/>
        <end position="628"/>
    </location>
</feature>
<feature type="compositionally biased region" description="Low complexity" evidence="7">
    <location>
        <begin position="391"/>
        <end position="406"/>
    </location>
</feature>
<dbReference type="Pfam" id="PF12621">
    <property type="entry name" value="PHM7_ext"/>
    <property type="match status" value="1"/>
</dbReference>
<dbReference type="InterPro" id="IPR045122">
    <property type="entry name" value="Csc1-like"/>
</dbReference>
<feature type="domain" description="CSC1/OSCA1-like 7TM region" evidence="9">
    <location>
        <begin position="509"/>
        <end position="779"/>
    </location>
</feature>
<accession>A0A0L0HJG6</accession>
<feature type="transmembrane region" description="Helical" evidence="8">
    <location>
        <begin position="106"/>
        <end position="123"/>
    </location>
</feature>
<feature type="transmembrane region" description="Helical" evidence="8">
    <location>
        <begin position="554"/>
        <end position="579"/>
    </location>
</feature>
<dbReference type="RefSeq" id="XP_016609630.1">
    <property type="nucleotide sequence ID" value="XM_016751658.1"/>
</dbReference>
<keyword evidence="14" id="KW-1185">Reference proteome</keyword>
<organism evidence="13 14">
    <name type="scientific">Spizellomyces punctatus (strain DAOM BR117)</name>
    <dbReference type="NCBI Taxonomy" id="645134"/>
    <lineage>
        <taxon>Eukaryota</taxon>
        <taxon>Fungi</taxon>
        <taxon>Fungi incertae sedis</taxon>
        <taxon>Chytridiomycota</taxon>
        <taxon>Chytridiomycota incertae sedis</taxon>
        <taxon>Chytridiomycetes</taxon>
        <taxon>Spizellomycetales</taxon>
        <taxon>Spizellomycetaceae</taxon>
        <taxon>Spizellomyces</taxon>
    </lineage>
</organism>
<evidence type="ECO:0000259" key="10">
    <source>
        <dbReference type="Pfam" id="PF12621"/>
    </source>
</evidence>
<feature type="region of interest" description="Disordered" evidence="7">
    <location>
        <begin position="886"/>
        <end position="917"/>
    </location>
</feature>
<dbReference type="InParanoid" id="A0A0L0HJG6"/>
<evidence type="ECO:0000259" key="12">
    <source>
        <dbReference type="Pfam" id="PF14703"/>
    </source>
</evidence>
<evidence type="ECO:0000313" key="14">
    <source>
        <dbReference type="Proteomes" id="UP000053201"/>
    </source>
</evidence>
<feature type="transmembrane region" description="Helical" evidence="8">
    <location>
        <begin position="509"/>
        <end position="534"/>
    </location>
</feature>
<comment type="similarity">
    <text evidence="2">Belongs to the CSC1 (TC 1.A.17) family.</text>
</comment>
<dbReference type="GO" id="GO:0005227">
    <property type="term" value="F:calcium-activated cation channel activity"/>
    <property type="evidence" value="ECO:0007669"/>
    <property type="project" value="InterPro"/>
</dbReference>
<feature type="compositionally biased region" description="Low complexity" evidence="7">
    <location>
        <begin position="933"/>
        <end position="944"/>
    </location>
</feature>
<dbReference type="InterPro" id="IPR022257">
    <property type="entry name" value="PHM7_ext"/>
</dbReference>
<dbReference type="Proteomes" id="UP000053201">
    <property type="component" value="Unassembled WGS sequence"/>
</dbReference>
<dbReference type="EMBL" id="KQ257454">
    <property type="protein sequence ID" value="KND01591.1"/>
    <property type="molecule type" value="Genomic_DNA"/>
</dbReference>
<dbReference type="OMA" id="FVQFNHQ"/>
<dbReference type="Pfam" id="PF02714">
    <property type="entry name" value="RSN1_7TM"/>
    <property type="match status" value="1"/>
</dbReference>
<feature type="transmembrane region" description="Helical" evidence="8">
    <location>
        <begin position="148"/>
        <end position="170"/>
    </location>
</feature>
<evidence type="ECO:0000259" key="9">
    <source>
        <dbReference type="Pfam" id="PF02714"/>
    </source>
</evidence>
<dbReference type="eggNOG" id="KOG1134">
    <property type="taxonomic scope" value="Eukaryota"/>
</dbReference>